<gene>
    <name evidence="1" type="ORF">FP507_08270</name>
</gene>
<dbReference type="Pfam" id="PF16248">
    <property type="entry name" value="DUF4905"/>
    <property type="match status" value="1"/>
</dbReference>
<dbReference type="InterPro" id="IPR032595">
    <property type="entry name" value="DUF4905"/>
</dbReference>
<name>A0A5M8ICD2_CHLPH</name>
<evidence type="ECO:0000313" key="1">
    <source>
        <dbReference type="EMBL" id="KAA6233041.1"/>
    </source>
</evidence>
<evidence type="ECO:0000313" key="2">
    <source>
        <dbReference type="Proteomes" id="UP000327458"/>
    </source>
</evidence>
<protein>
    <submittedName>
        <fullName evidence="1">DUF4905 domain-containing protein</fullName>
    </submittedName>
</protein>
<comment type="caution">
    <text evidence="1">The sequence shown here is derived from an EMBL/GenBank/DDBJ whole genome shotgun (WGS) entry which is preliminary data.</text>
</comment>
<dbReference type="AlphaFoldDB" id="A0A5M8ICD2"/>
<sequence length="270" mass="30199">MSMTRILKIRWIHDCGEGAVIWHLAFTPSGTLVGQKRFAEDRQALFFTIDPLSGSVYVAGWVAVDPVQGAVIGEGWFAGIETVHQQLVYIHSWQDASPEHRGIWAFDPVKGEVRWSRPEFVFSANTPGGLLVYRIVFFAGLPERRYALLDPLKGTLVEGGDIAAEEALLLQRGAETEEQRQGVLLPEMDPQSGGGREWMLLEGICVEGLHRTDRDGGWQSSLRIVESGTLLYEDAMESGSSKPLWNNFLVRGGDLYYIRNKRELVCVPLR</sequence>
<dbReference type="EMBL" id="VMRG01000001">
    <property type="protein sequence ID" value="KAA6233041.1"/>
    <property type="molecule type" value="Genomic_DNA"/>
</dbReference>
<proteinExistence type="predicted"/>
<reference evidence="1 2" key="1">
    <citation type="submission" date="2019-07" db="EMBL/GenBank/DDBJ databases">
        <title>Draft genome Sequence of Chlorobium phaeovibrioides sp. strain PhvTcv-s14, from the Phylum Chlorobi.</title>
        <authorList>
            <person name="Babenko V."/>
            <person name="Boldyreva D."/>
            <person name="Kanygina A."/>
            <person name="Selezneva O."/>
            <person name="Akopiyan T."/>
            <person name="Lunina O."/>
        </authorList>
    </citation>
    <scope>NUCLEOTIDE SEQUENCE [LARGE SCALE GENOMIC DNA]</scope>
    <source>
        <strain evidence="1 2">GrTcv12</strain>
    </source>
</reference>
<organism evidence="1 2">
    <name type="scientific">Chlorobium phaeovibrioides</name>
    <dbReference type="NCBI Taxonomy" id="1094"/>
    <lineage>
        <taxon>Bacteria</taxon>
        <taxon>Pseudomonadati</taxon>
        <taxon>Chlorobiota</taxon>
        <taxon>Chlorobiia</taxon>
        <taxon>Chlorobiales</taxon>
        <taxon>Chlorobiaceae</taxon>
        <taxon>Chlorobium/Pelodictyon group</taxon>
        <taxon>Chlorobium</taxon>
    </lineage>
</organism>
<dbReference type="Proteomes" id="UP000327458">
    <property type="component" value="Unassembled WGS sequence"/>
</dbReference>
<accession>A0A5M8ICD2</accession>